<dbReference type="RefSeq" id="WP_152167256.1">
    <property type="nucleotide sequence ID" value="NZ_CP045096.1"/>
</dbReference>
<dbReference type="EMBL" id="CP045096">
    <property type="protein sequence ID" value="QFQ97341.1"/>
    <property type="molecule type" value="Genomic_DNA"/>
</dbReference>
<dbReference type="KEGG" id="sphv:F9278_05555"/>
<organism evidence="2 3">
    <name type="scientific">Streptomyces phaeolivaceus</name>
    <dbReference type="NCBI Taxonomy" id="2653200"/>
    <lineage>
        <taxon>Bacteria</taxon>
        <taxon>Bacillati</taxon>
        <taxon>Actinomycetota</taxon>
        <taxon>Actinomycetes</taxon>
        <taxon>Kitasatosporales</taxon>
        <taxon>Streptomycetaceae</taxon>
        <taxon>Streptomyces</taxon>
    </lineage>
</organism>
<protein>
    <submittedName>
        <fullName evidence="2">Uncharacterized protein</fullName>
    </submittedName>
</protein>
<dbReference type="EMBL" id="CP045096">
    <property type="protein sequence ID" value="QFQ95725.1"/>
    <property type="molecule type" value="Genomic_DNA"/>
</dbReference>
<evidence type="ECO:0000313" key="2">
    <source>
        <dbReference type="EMBL" id="QFQ97341.1"/>
    </source>
</evidence>
<sequence>MWFYLLAFGRFCAGQDIPPQRLEDLTPALWNRWRMRRPEGIYGYHQVTSLGGFLRKQADLSEATRSAMAKRLPTVRTKEQALAPDEFQEVRAAARKIFRSAHLRIQSNTAHLHQWRAGAFEPQSRDWLIGEALDALTRTGYVPHIRRDNGWKRNLPQYVTALGGDNAQWTWMRLFLSRAEAYALSVLLVMEFGLNATVVSDMCTPRAMSDSGSGGFPTYRMELEKPRRGAGRHFETRNVTDGGADTPGRLITQALEATSHARAFVTAADNSLDFLLVWRNSQPGSRNLSPVTPFSIGLTKNAADCWLNETGLTGAPLRRMRKTVNALHRREPGQNSQETHDSVYVLPEPQVQEASVPIIAKGAESALAHAQQVVLRAQLAASAEAGGQETPTADCSDYENSPFSTPGMGCNASFLMCTACPNARIHPKHHPRLGYLHRSIASLRSVLGDEIWAEEWGSPFMRLEDLKARLGDAIWTDASARVSSGDKEVVKRLLEGQYDL</sequence>
<dbReference type="AlphaFoldDB" id="A0A5P8K2I3"/>
<gene>
    <name evidence="1" type="ORF">F9278_05555</name>
    <name evidence="2" type="ORF">F9278_15265</name>
</gene>
<accession>A0A5P8K2I3</accession>
<reference evidence="2 3" key="1">
    <citation type="submission" date="2019-10" db="EMBL/GenBank/DDBJ databases">
        <title>Streptomyces sp. strain GY16 isolated from leaves of Broussonetia papyrifera.</title>
        <authorList>
            <person name="Mo P."/>
        </authorList>
    </citation>
    <scope>NUCLEOTIDE SEQUENCE [LARGE SCALE GENOMIC DNA]</scope>
    <source>
        <strain evidence="2 3">GY16</strain>
    </source>
</reference>
<name>A0A5P8K2I3_9ACTN</name>
<dbReference type="Proteomes" id="UP000327294">
    <property type="component" value="Chromosome"/>
</dbReference>
<keyword evidence="3" id="KW-1185">Reference proteome</keyword>
<proteinExistence type="predicted"/>
<evidence type="ECO:0000313" key="1">
    <source>
        <dbReference type="EMBL" id="QFQ95725.1"/>
    </source>
</evidence>
<dbReference type="KEGG" id="sphv:F9278_15265"/>
<evidence type="ECO:0000313" key="3">
    <source>
        <dbReference type="Proteomes" id="UP000327294"/>
    </source>
</evidence>